<comment type="caution">
    <text evidence="2">The sequence shown here is derived from an EMBL/GenBank/DDBJ whole genome shotgun (WGS) entry which is preliminary data.</text>
</comment>
<feature type="compositionally biased region" description="Basic and acidic residues" evidence="1">
    <location>
        <begin position="127"/>
        <end position="153"/>
    </location>
</feature>
<name>G4TGV6_SERID</name>
<protein>
    <submittedName>
        <fullName evidence="2">Uncharacterized protein</fullName>
    </submittedName>
</protein>
<dbReference type="AlphaFoldDB" id="G4TGV6"/>
<feature type="compositionally biased region" description="Low complexity" evidence="1">
    <location>
        <begin position="1"/>
        <end position="22"/>
    </location>
</feature>
<feature type="compositionally biased region" description="Basic and acidic residues" evidence="1">
    <location>
        <begin position="55"/>
        <end position="67"/>
    </location>
</feature>
<evidence type="ECO:0000256" key="1">
    <source>
        <dbReference type="SAM" id="MobiDB-lite"/>
    </source>
</evidence>
<proteinExistence type="predicted"/>
<reference evidence="2 3" key="1">
    <citation type="journal article" date="2011" name="PLoS Pathog.">
        <title>Endophytic Life Strategies Decoded by Genome and Transcriptome Analyses of the Mutualistic Root Symbiont Piriformospora indica.</title>
        <authorList>
            <person name="Zuccaro A."/>
            <person name="Lahrmann U."/>
            <person name="Guldener U."/>
            <person name="Langen G."/>
            <person name="Pfiffi S."/>
            <person name="Biedenkopf D."/>
            <person name="Wong P."/>
            <person name="Samans B."/>
            <person name="Grimm C."/>
            <person name="Basiewicz M."/>
            <person name="Murat C."/>
            <person name="Martin F."/>
            <person name="Kogel K.H."/>
        </authorList>
    </citation>
    <scope>NUCLEOTIDE SEQUENCE [LARGE SCALE GENOMIC DNA]</scope>
    <source>
        <strain evidence="2 3">DSM 11827</strain>
    </source>
</reference>
<dbReference type="Proteomes" id="UP000007148">
    <property type="component" value="Unassembled WGS sequence"/>
</dbReference>
<feature type="compositionally biased region" description="Polar residues" evidence="1">
    <location>
        <begin position="23"/>
        <end position="33"/>
    </location>
</feature>
<dbReference type="HOGENOM" id="CLU_704205_0_0_1"/>
<feature type="compositionally biased region" description="Acidic residues" evidence="1">
    <location>
        <begin position="77"/>
        <end position="95"/>
    </location>
</feature>
<feature type="compositionally biased region" description="Polar residues" evidence="1">
    <location>
        <begin position="321"/>
        <end position="330"/>
    </location>
</feature>
<organism evidence="2 3">
    <name type="scientific">Serendipita indica (strain DSM 11827)</name>
    <name type="common">Root endophyte fungus</name>
    <name type="synonym">Piriformospora indica</name>
    <dbReference type="NCBI Taxonomy" id="1109443"/>
    <lineage>
        <taxon>Eukaryota</taxon>
        <taxon>Fungi</taxon>
        <taxon>Dikarya</taxon>
        <taxon>Basidiomycota</taxon>
        <taxon>Agaricomycotina</taxon>
        <taxon>Agaricomycetes</taxon>
        <taxon>Sebacinales</taxon>
        <taxon>Serendipitaceae</taxon>
        <taxon>Serendipita</taxon>
    </lineage>
</organism>
<dbReference type="EMBL" id="CAFZ01000086">
    <property type="protein sequence ID" value="CCA70558.1"/>
    <property type="molecule type" value="Genomic_DNA"/>
</dbReference>
<accession>G4TGV6</accession>
<dbReference type="InParanoid" id="G4TGV6"/>
<evidence type="ECO:0000313" key="2">
    <source>
        <dbReference type="EMBL" id="CCA70558.1"/>
    </source>
</evidence>
<dbReference type="OrthoDB" id="3358973at2759"/>
<sequence>MSTSTPNVVISSPSSPIHAPNPLISSAKQQNDLSAIPLDDLAHTNGDAVPNKLAQDGEHLQSSADRKGKGRAKPTDTVDELENYDLTEQAYEDEENNRVQEAFEYGETDADVRAQGAYPPVGDDELEERRITENLKRWEEAERLRRKAQRESIRTSTSSSLVGDVGRRASKLWKDGAQRRSSLRKGATRLRDDVSFDDPPSRRTSGTTAHGTDAVGNGNAYGEATSRSTTLSLQEREHDRSSPSSPTPLVSNNPFATPRGGSPSSFIDEHSSSKYYARSKSPEDMSVRGALMEETSNPPTPGIPTTTSDQDPEVGDRPVLQASTSYSGEAQRNRPKSQLPPPQQLDLPQEVKISKAPGRTSSPVVVERSRAEILEDEEREAREAREVEYKVL</sequence>
<feature type="region of interest" description="Disordered" evidence="1">
    <location>
        <begin position="1"/>
        <end position="367"/>
    </location>
</feature>
<dbReference type="eggNOG" id="ENOG502RB6C">
    <property type="taxonomic scope" value="Eukaryota"/>
</dbReference>
<evidence type="ECO:0000313" key="3">
    <source>
        <dbReference type="Proteomes" id="UP000007148"/>
    </source>
</evidence>
<gene>
    <name evidence="2" type="ORF">PIIN_04495</name>
</gene>
<feature type="compositionally biased region" description="Polar residues" evidence="1">
    <location>
        <begin position="242"/>
        <end position="255"/>
    </location>
</feature>
<keyword evidence="3" id="KW-1185">Reference proteome</keyword>